<dbReference type="InterPro" id="IPR002123">
    <property type="entry name" value="Plipid/glycerol_acylTrfase"/>
</dbReference>
<dbReference type="GO" id="GO:0006654">
    <property type="term" value="P:phosphatidic acid biosynthetic process"/>
    <property type="evidence" value="ECO:0007669"/>
    <property type="project" value="TreeGrafter"/>
</dbReference>
<keyword evidence="2 4" id="KW-0808">Transferase</keyword>
<sequence>MSFLLSIFKPLAYMSVPIFLLKSLAQASPLARYYLRSVAYAGTMATVASCSIFIAATFNILGKKHDVNHWVARFFYETASRALNVRVEVEGEEYLSSRPSVMMANHQSFLDILILGRLFPKQASIVSKKSLQFSPLGPFMTMSGAVFIDRGNNSRAVKSLNDAGNLIKKLKISIWMFPEGTRHLSEKNEMLPLKKGGFHLAINAGIPIVPIVAENYHHLYHKGFFGEGVIKVKVLPPIPTVGLTAADASSLAVRVHEVMEGALREISRPDSNEKDRKQPQTIAASSEQEKASPPSVSPETPSSDISGISGLDFGSSSVSLSSSVASLSRERSDNGAETEEDEGMILVGRPSQQ</sequence>
<dbReference type="OrthoDB" id="202234at2759"/>
<evidence type="ECO:0000256" key="5">
    <source>
        <dbReference type="SAM" id="MobiDB-lite"/>
    </source>
</evidence>
<evidence type="ECO:0000313" key="8">
    <source>
        <dbReference type="Proteomes" id="UP000001861"/>
    </source>
</evidence>
<dbReference type="GeneID" id="6014052"/>
<evidence type="ECO:0000256" key="4">
    <source>
        <dbReference type="RuleBase" id="RU361267"/>
    </source>
</evidence>
<feature type="compositionally biased region" description="Basic and acidic residues" evidence="5">
    <location>
        <begin position="263"/>
        <end position="278"/>
    </location>
</feature>
<dbReference type="RefSeq" id="XP_001837496.2">
    <property type="nucleotide sequence ID" value="XM_001837444.2"/>
</dbReference>
<dbReference type="STRING" id="240176.A8NYR0"/>
<evidence type="ECO:0000256" key="2">
    <source>
        <dbReference type="ARBA" id="ARBA00022679"/>
    </source>
</evidence>
<dbReference type="InterPro" id="IPR004552">
    <property type="entry name" value="AGP_acyltrans"/>
</dbReference>
<protein>
    <recommendedName>
        <fullName evidence="4">1-acyl-sn-glycerol-3-phosphate acyltransferase</fullName>
        <ecNumber evidence="4">2.3.1.51</ecNumber>
    </recommendedName>
</protein>
<keyword evidence="4" id="KW-0444">Lipid biosynthesis</keyword>
<keyword evidence="4" id="KW-0594">Phospholipid biosynthesis</keyword>
<evidence type="ECO:0000256" key="1">
    <source>
        <dbReference type="ARBA" id="ARBA00008655"/>
    </source>
</evidence>
<accession>A8NYR0</accession>
<keyword evidence="3 4" id="KW-0012">Acyltransferase</keyword>
<name>A8NYR0_COPC7</name>
<evidence type="ECO:0000313" key="7">
    <source>
        <dbReference type="EMBL" id="EAU84412.2"/>
    </source>
</evidence>
<dbReference type="GO" id="GO:0016020">
    <property type="term" value="C:membrane"/>
    <property type="evidence" value="ECO:0007669"/>
    <property type="project" value="InterPro"/>
</dbReference>
<comment type="domain">
    <text evidence="4">The HXXXXD motif is essential for acyltransferase activity and may constitute the binding site for the phosphate moiety of the glycerol-3-phosphate.</text>
</comment>
<dbReference type="SMART" id="SM00563">
    <property type="entry name" value="PlsC"/>
    <property type="match status" value="1"/>
</dbReference>
<dbReference type="GO" id="GO:0005783">
    <property type="term" value="C:endoplasmic reticulum"/>
    <property type="evidence" value="ECO:0007669"/>
    <property type="project" value="TreeGrafter"/>
</dbReference>
<feature type="compositionally biased region" description="Low complexity" evidence="5">
    <location>
        <begin position="292"/>
        <end position="303"/>
    </location>
</feature>
<dbReference type="FunCoup" id="A8NYR0">
    <property type="interactions" value="194"/>
</dbReference>
<dbReference type="EMBL" id="AACS02000005">
    <property type="protein sequence ID" value="EAU84412.2"/>
    <property type="molecule type" value="Genomic_DNA"/>
</dbReference>
<evidence type="ECO:0000256" key="3">
    <source>
        <dbReference type="ARBA" id="ARBA00023315"/>
    </source>
</evidence>
<dbReference type="Proteomes" id="UP000001861">
    <property type="component" value="Unassembled WGS sequence"/>
</dbReference>
<comment type="caution">
    <text evidence="7">The sequence shown here is derived from an EMBL/GenBank/DDBJ whole genome shotgun (WGS) entry which is preliminary data.</text>
</comment>
<dbReference type="CDD" id="cd07989">
    <property type="entry name" value="LPLAT_AGPAT-like"/>
    <property type="match status" value="1"/>
</dbReference>
<dbReference type="NCBIfam" id="TIGR00530">
    <property type="entry name" value="AGP_acyltrn"/>
    <property type="match status" value="1"/>
</dbReference>
<dbReference type="InParanoid" id="A8NYR0"/>
<dbReference type="VEuPathDB" id="FungiDB:CC1G_01408"/>
<keyword evidence="8" id="KW-1185">Reference proteome</keyword>
<comment type="similarity">
    <text evidence="1 4">Belongs to the 1-acyl-sn-glycerol-3-phosphate acyltransferase family.</text>
</comment>
<proteinExistence type="inferred from homology"/>
<dbReference type="Pfam" id="PF01553">
    <property type="entry name" value="Acyltransferase"/>
    <property type="match status" value="1"/>
</dbReference>
<organism evidence="7 8">
    <name type="scientific">Coprinopsis cinerea (strain Okayama-7 / 130 / ATCC MYA-4618 / FGSC 9003)</name>
    <name type="common">Inky cap fungus</name>
    <name type="synonym">Hormographiella aspergillata</name>
    <dbReference type="NCBI Taxonomy" id="240176"/>
    <lineage>
        <taxon>Eukaryota</taxon>
        <taxon>Fungi</taxon>
        <taxon>Dikarya</taxon>
        <taxon>Basidiomycota</taxon>
        <taxon>Agaricomycotina</taxon>
        <taxon>Agaricomycetes</taxon>
        <taxon>Agaricomycetidae</taxon>
        <taxon>Agaricales</taxon>
        <taxon>Agaricineae</taxon>
        <taxon>Psathyrellaceae</taxon>
        <taxon>Coprinopsis</taxon>
    </lineage>
</organism>
<evidence type="ECO:0000259" key="6">
    <source>
        <dbReference type="SMART" id="SM00563"/>
    </source>
</evidence>
<feature type="region of interest" description="Disordered" evidence="5">
    <location>
        <begin position="263"/>
        <end position="353"/>
    </location>
</feature>
<keyword evidence="4" id="KW-0443">Lipid metabolism</keyword>
<feature type="domain" description="Phospholipid/glycerol acyltransferase" evidence="6">
    <location>
        <begin position="100"/>
        <end position="216"/>
    </location>
</feature>
<gene>
    <name evidence="7" type="ORF">CC1G_01408</name>
</gene>
<dbReference type="GO" id="GO:0003841">
    <property type="term" value="F:1-acylglycerol-3-phosphate O-acyltransferase activity"/>
    <property type="evidence" value="ECO:0007669"/>
    <property type="project" value="UniProtKB-UniRule"/>
</dbReference>
<feature type="compositionally biased region" description="Low complexity" evidence="5">
    <location>
        <begin position="315"/>
        <end position="327"/>
    </location>
</feature>
<dbReference type="eggNOG" id="KOG2848">
    <property type="taxonomic scope" value="Eukaryota"/>
</dbReference>
<dbReference type="PANTHER" id="PTHR10434">
    <property type="entry name" value="1-ACYL-SN-GLYCEROL-3-PHOSPHATE ACYLTRANSFERASE"/>
    <property type="match status" value="1"/>
</dbReference>
<dbReference type="AlphaFoldDB" id="A8NYR0"/>
<reference evidence="7 8" key="1">
    <citation type="journal article" date="2010" name="Proc. Natl. Acad. Sci. U.S.A.">
        <title>Insights into evolution of multicellular fungi from the assembled chromosomes of the mushroom Coprinopsis cinerea (Coprinus cinereus).</title>
        <authorList>
            <person name="Stajich J.E."/>
            <person name="Wilke S.K."/>
            <person name="Ahren D."/>
            <person name="Au C.H."/>
            <person name="Birren B.W."/>
            <person name="Borodovsky M."/>
            <person name="Burns C."/>
            <person name="Canback B."/>
            <person name="Casselton L.A."/>
            <person name="Cheng C.K."/>
            <person name="Deng J."/>
            <person name="Dietrich F.S."/>
            <person name="Fargo D.C."/>
            <person name="Farman M.L."/>
            <person name="Gathman A.C."/>
            <person name="Goldberg J."/>
            <person name="Guigo R."/>
            <person name="Hoegger P.J."/>
            <person name="Hooker J.B."/>
            <person name="Huggins A."/>
            <person name="James T.Y."/>
            <person name="Kamada T."/>
            <person name="Kilaru S."/>
            <person name="Kodira C."/>
            <person name="Kues U."/>
            <person name="Kupfer D."/>
            <person name="Kwan H.S."/>
            <person name="Lomsadze A."/>
            <person name="Li W."/>
            <person name="Lilly W.W."/>
            <person name="Ma L.J."/>
            <person name="Mackey A.J."/>
            <person name="Manning G."/>
            <person name="Martin F."/>
            <person name="Muraguchi H."/>
            <person name="Natvig D.O."/>
            <person name="Palmerini H."/>
            <person name="Ramesh M.A."/>
            <person name="Rehmeyer C.J."/>
            <person name="Roe B.A."/>
            <person name="Shenoy N."/>
            <person name="Stanke M."/>
            <person name="Ter-Hovhannisyan V."/>
            <person name="Tunlid A."/>
            <person name="Velagapudi R."/>
            <person name="Vision T.J."/>
            <person name="Zeng Q."/>
            <person name="Zolan M.E."/>
            <person name="Pukkila P.J."/>
        </authorList>
    </citation>
    <scope>NUCLEOTIDE SEQUENCE [LARGE SCALE GENOMIC DNA]</scope>
    <source>
        <strain evidence="8">Okayama-7 / 130 / ATCC MYA-4618 / FGSC 9003</strain>
    </source>
</reference>
<comment type="catalytic activity">
    <reaction evidence="4">
        <text>a 1-acyl-sn-glycero-3-phosphate + an acyl-CoA = a 1,2-diacyl-sn-glycero-3-phosphate + CoA</text>
        <dbReference type="Rhea" id="RHEA:19709"/>
        <dbReference type="ChEBI" id="CHEBI:57287"/>
        <dbReference type="ChEBI" id="CHEBI:57970"/>
        <dbReference type="ChEBI" id="CHEBI:58342"/>
        <dbReference type="ChEBI" id="CHEBI:58608"/>
        <dbReference type="EC" id="2.3.1.51"/>
    </reaction>
</comment>
<dbReference type="EC" id="2.3.1.51" evidence="4"/>
<dbReference type="OMA" id="LLYQWSM"/>
<dbReference type="HOGENOM" id="CLU_027938_10_0_1"/>
<keyword evidence="4" id="KW-1208">Phospholipid metabolism</keyword>
<dbReference type="PANTHER" id="PTHR10434:SF11">
    <property type="entry name" value="1-ACYL-SN-GLYCEROL-3-PHOSPHATE ACYLTRANSFERASE"/>
    <property type="match status" value="1"/>
</dbReference>
<dbReference type="KEGG" id="cci:CC1G_01408"/>
<dbReference type="SUPFAM" id="SSF69593">
    <property type="entry name" value="Glycerol-3-phosphate (1)-acyltransferase"/>
    <property type="match status" value="1"/>
</dbReference>